<evidence type="ECO:0008006" key="3">
    <source>
        <dbReference type="Google" id="ProtNLM"/>
    </source>
</evidence>
<evidence type="ECO:0000313" key="2">
    <source>
        <dbReference type="Proteomes" id="UP000077701"/>
    </source>
</evidence>
<protein>
    <recommendedName>
        <fullName evidence="3">C2H2-type domain-containing protein</fullName>
    </recommendedName>
</protein>
<reference evidence="1 2" key="1">
    <citation type="journal article" date="2016" name="Genome Announc.">
        <title>Draft Genome Sequence of Planomonospora sphaerica JCM9374, a Rare Actinomycete.</title>
        <authorList>
            <person name="Dohra H."/>
            <person name="Suzuki T."/>
            <person name="Inoue Y."/>
            <person name="Kodani S."/>
        </authorList>
    </citation>
    <scope>NUCLEOTIDE SEQUENCE [LARGE SCALE GENOMIC DNA]</scope>
    <source>
        <strain evidence="1 2">JCM 9374</strain>
    </source>
</reference>
<organism evidence="1 2">
    <name type="scientific">Planomonospora sphaerica</name>
    <dbReference type="NCBI Taxonomy" id="161355"/>
    <lineage>
        <taxon>Bacteria</taxon>
        <taxon>Bacillati</taxon>
        <taxon>Actinomycetota</taxon>
        <taxon>Actinomycetes</taxon>
        <taxon>Streptosporangiales</taxon>
        <taxon>Streptosporangiaceae</taxon>
        <taxon>Planomonospora</taxon>
    </lineage>
</organism>
<dbReference type="EMBL" id="BDCX01000003">
    <property type="protein sequence ID" value="GAT65926.1"/>
    <property type="molecule type" value="Genomic_DNA"/>
</dbReference>
<dbReference type="Proteomes" id="UP000077701">
    <property type="component" value="Unassembled WGS sequence"/>
</dbReference>
<name>A0A161LML1_9ACTN</name>
<accession>A0A161LML1</accession>
<dbReference type="RefSeq" id="WP_068895706.1">
    <property type="nucleotide sequence ID" value="NZ_BDCX01000003.1"/>
</dbReference>
<comment type="caution">
    <text evidence="1">The sequence shown here is derived from an EMBL/GenBank/DDBJ whole genome shotgun (WGS) entry which is preliminary data.</text>
</comment>
<gene>
    <name evidence="1" type="ORF">PS9374_01570</name>
</gene>
<keyword evidence="2" id="KW-1185">Reference proteome</keyword>
<sequence length="107" mass="11818">MRDEFTTHEVWSLECQCCGRVWQEEYAVRHTADERGHEAVIWTQAGEPVQPPWSGVDCPGCGASKVSAFPQGGRLRPAAARVDAGFGRPPVETLYSPVPRKPPVPLY</sequence>
<dbReference type="AlphaFoldDB" id="A0A161LML1"/>
<proteinExistence type="predicted"/>
<dbReference type="OrthoDB" id="3872345at2"/>
<evidence type="ECO:0000313" key="1">
    <source>
        <dbReference type="EMBL" id="GAT65926.1"/>
    </source>
</evidence>
<reference evidence="2" key="2">
    <citation type="submission" date="2016-04" db="EMBL/GenBank/DDBJ databases">
        <title>Planomonospora sphaerica JCM9374 whole genome shotgun sequence.</title>
        <authorList>
            <person name="Suzuki T."/>
            <person name="Dohra H."/>
            <person name="Kodani S."/>
        </authorList>
    </citation>
    <scope>NUCLEOTIDE SEQUENCE [LARGE SCALE GENOMIC DNA]</scope>
    <source>
        <strain evidence="2">JCM 9374</strain>
    </source>
</reference>